<comment type="subcellular location">
    <subcellularLocation>
        <location evidence="1">Membrane</location>
        <topology evidence="1">Multi-pass membrane protein</topology>
    </subcellularLocation>
</comment>
<evidence type="ECO:0000256" key="5">
    <source>
        <dbReference type="SAM" id="Phobius"/>
    </source>
</evidence>
<evidence type="ECO:0000256" key="2">
    <source>
        <dbReference type="ARBA" id="ARBA00022692"/>
    </source>
</evidence>
<keyword evidence="4 5" id="KW-0472">Membrane</keyword>
<keyword evidence="3 5" id="KW-1133">Transmembrane helix</keyword>
<evidence type="ECO:0000313" key="8">
    <source>
        <dbReference type="Proteomes" id="UP000603545"/>
    </source>
</evidence>
<proteinExistence type="predicted"/>
<dbReference type="Gene3D" id="1.20.1530.20">
    <property type="match status" value="1"/>
</dbReference>
<feature type="transmembrane region" description="Helical" evidence="5">
    <location>
        <begin position="129"/>
        <end position="153"/>
    </location>
</feature>
<feature type="transmembrane region" description="Helical" evidence="5">
    <location>
        <begin position="32"/>
        <end position="50"/>
    </location>
</feature>
<dbReference type="InterPro" id="IPR038770">
    <property type="entry name" value="Na+/solute_symporter_sf"/>
</dbReference>
<feature type="transmembrane region" description="Helical" evidence="5">
    <location>
        <begin position="203"/>
        <end position="224"/>
    </location>
</feature>
<organism evidence="7 8">
    <name type="scientific">Candidatus Desulfaltia bathyphila</name>
    <dbReference type="NCBI Taxonomy" id="2841697"/>
    <lineage>
        <taxon>Bacteria</taxon>
        <taxon>Pseudomonadati</taxon>
        <taxon>Thermodesulfobacteriota</taxon>
        <taxon>Desulfobacteria</taxon>
        <taxon>Desulfobacterales</taxon>
        <taxon>Desulfobacterales incertae sedis</taxon>
        <taxon>Candidatus Desulfaltia</taxon>
    </lineage>
</organism>
<protein>
    <submittedName>
        <fullName evidence="7">Cation:proton antiporter</fullName>
    </submittedName>
</protein>
<evidence type="ECO:0000256" key="1">
    <source>
        <dbReference type="ARBA" id="ARBA00004141"/>
    </source>
</evidence>
<dbReference type="PANTHER" id="PTHR43021">
    <property type="entry name" value="NA(+)/H(+) ANTIPORTER-RELATED"/>
    <property type="match status" value="1"/>
</dbReference>
<dbReference type="PANTHER" id="PTHR43021:SF2">
    <property type="entry name" value="CATION_H+ EXCHANGER DOMAIN-CONTAINING PROTEIN"/>
    <property type="match status" value="1"/>
</dbReference>
<dbReference type="GO" id="GO:0015297">
    <property type="term" value="F:antiporter activity"/>
    <property type="evidence" value="ECO:0007669"/>
    <property type="project" value="InterPro"/>
</dbReference>
<evidence type="ECO:0000313" key="7">
    <source>
        <dbReference type="EMBL" id="MBC8198624.1"/>
    </source>
</evidence>
<feature type="transmembrane region" description="Helical" evidence="5">
    <location>
        <begin position="307"/>
        <end position="325"/>
    </location>
</feature>
<feature type="transmembrane region" description="Helical" evidence="5">
    <location>
        <begin position="62"/>
        <end position="83"/>
    </location>
</feature>
<comment type="caution">
    <text evidence="7">The sequence shown here is derived from an EMBL/GenBank/DDBJ whole genome shotgun (WGS) entry which is preliminary data.</text>
</comment>
<dbReference type="GO" id="GO:1902600">
    <property type="term" value="P:proton transmembrane transport"/>
    <property type="evidence" value="ECO:0007669"/>
    <property type="project" value="InterPro"/>
</dbReference>
<feature type="transmembrane region" description="Helical" evidence="5">
    <location>
        <begin position="377"/>
        <end position="397"/>
    </location>
</feature>
<dbReference type="InterPro" id="IPR006153">
    <property type="entry name" value="Cation/H_exchanger_TM"/>
</dbReference>
<accession>A0A8J6N294</accession>
<dbReference type="EMBL" id="JACNLL010000016">
    <property type="protein sequence ID" value="MBC8198624.1"/>
    <property type="molecule type" value="Genomic_DNA"/>
</dbReference>
<sequence>METIHPLVYIGLLLLLSYTGGKAANYFNAPRVTGYLVIGVLLSPSLLGLFHENLVKEELALITDIALSIIAFSIGGSLSLIKLKKLGKHIFWITFTQAFGAFISTTLMLSLFFYFIHSLGAIQSSFWTLYFPMAFVIGAISAATAPAAIMAIVHEYRAKGPFTTMLLGVIALDDALTILFAAFAFSMAYVFVNQEAVSLMSFLFSPVFSICLSLSIGGVLGMCLRKLIGFVLRKEAILGVIAGAIFLAGGLAISLNVSPLLANMMMGFVVVNFVKHREDLFAVVESIEEPIFGMFFTLAGAHMDLKVMQTAGLISLIIVLGRFTGKLLGSSFGAQISRAPEAVKKYLGMALLPKAGVTVGLVLAAGEVFGDTYMSEIMVNAVLGSIIINELIAPFFVRYSLRRAGEA</sequence>
<evidence type="ECO:0000259" key="6">
    <source>
        <dbReference type="Pfam" id="PF00999"/>
    </source>
</evidence>
<dbReference type="GO" id="GO:0016020">
    <property type="term" value="C:membrane"/>
    <property type="evidence" value="ECO:0007669"/>
    <property type="project" value="UniProtKB-SubCell"/>
</dbReference>
<feature type="domain" description="Cation/H+ exchanger transmembrane" evidence="6">
    <location>
        <begin position="14"/>
        <end position="395"/>
    </location>
</feature>
<dbReference type="AlphaFoldDB" id="A0A8J6N294"/>
<gene>
    <name evidence="7" type="ORF">H8E80_01050</name>
</gene>
<dbReference type="Pfam" id="PF00999">
    <property type="entry name" value="Na_H_Exchanger"/>
    <property type="match status" value="1"/>
</dbReference>
<evidence type="ECO:0000256" key="4">
    <source>
        <dbReference type="ARBA" id="ARBA00023136"/>
    </source>
</evidence>
<feature type="transmembrane region" description="Helical" evidence="5">
    <location>
        <begin position="165"/>
        <end position="191"/>
    </location>
</feature>
<name>A0A8J6N294_9BACT</name>
<feature type="transmembrane region" description="Helical" evidence="5">
    <location>
        <begin position="6"/>
        <end position="25"/>
    </location>
</feature>
<dbReference type="Proteomes" id="UP000603545">
    <property type="component" value="Unassembled WGS sequence"/>
</dbReference>
<evidence type="ECO:0000256" key="3">
    <source>
        <dbReference type="ARBA" id="ARBA00022989"/>
    </source>
</evidence>
<feature type="transmembrane region" description="Helical" evidence="5">
    <location>
        <begin position="236"/>
        <end position="257"/>
    </location>
</feature>
<keyword evidence="2 5" id="KW-0812">Transmembrane</keyword>
<reference evidence="7 8" key="1">
    <citation type="submission" date="2020-08" db="EMBL/GenBank/DDBJ databases">
        <title>Bridging the membrane lipid divide: bacteria of the FCB group superphylum have the potential to synthesize archaeal ether lipids.</title>
        <authorList>
            <person name="Villanueva L."/>
            <person name="Von Meijenfeldt F.A.B."/>
            <person name="Westbye A.B."/>
            <person name="Yadav S."/>
            <person name="Hopmans E.C."/>
            <person name="Dutilh B.E."/>
            <person name="Sinninghe Damste J.S."/>
        </authorList>
    </citation>
    <scope>NUCLEOTIDE SEQUENCE [LARGE SCALE GENOMIC DNA]</scope>
    <source>
        <strain evidence="7">NIOZ-UU82</strain>
    </source>
</reference>
<feature type="transmembrane region" description="Helical" evidence="5">
    <location>
        <begin position="90"/>
        <end position="117"/>
    </location>
</feature>
<feature type="transmembrane region" description="Helical" evidence="5">
    <location>
        <begin position="346"/>
        <end position="365"/>
    </location>
</feature>